<feature type="compositionally biased region" description="Polar residues" evidence="1">
    <location>
        <begin position="1"/>
        <end position="19"/>
    </location>
</feature>
<feature type="region of interest" description="Disordered" evidence="1">
    <location>
        <begin position="78"/>
        <end position="104"/>
    </location>
</feature>
<feature type="compositionally biased region" description="Basic and acidic residues" evidence="1">
    <location>
        <begin position="311"/>
        <end position="337"/>
    </location>
</feature>
<feature type="compositionally biased region" description="Basic and acidic residues" evidence="1">
    <location>
        <begin position="372"/>
        <end position="386"/>
    </location>
</feature>
<feature type="region of interest" description="Disordered" evidence="1">
    <location>
        <begin position="1"/>
        <end position="22"/>
    </location>
</feature>
<dbReference type="Proteomes" id="UP001176941">
    <property type="component" value="Chromosome 21"/>
</dbReference>
<feature type="compositionally biased region" description="Basic residues" evidence="1">
    <location>
        <begin position="414"/>
        <end position="427"/>
    </location>
</feature>
<evidence type="ECO:0000313" key="2">
    <source>
        <dbReference type="EMBL" id="CAI9163252.1"/>
    </source>
</evidence>
<feature type="compositionally biased region" description="Low complexity" evidence="1">
    <location>
        <begin position="460"/>
        <end position="471"/>
    </location>
</feature>
<feature type="compositionally biased region" description="Basic and acidic residues" evidence="1">
    <location>
        <begin position="539"/>
        <end position="549"/>
    </location>
</feature>
<sequence>MRIMRSSRNLGQTGCSQSRGEPEVVYIGRDQMRSLRGTSAGLSWIFPQPGLAGSGSLPAIESTGVKWRGRAARPTFRSLPAAGSREASSRRGPGRVSTAPPSQSGLLLFQGTNRLSFLETAAAEQFESCGIAVLPLLGRKTLLSAGLGRERNLKTSNAELMPAFLPFSATSYCRIESGWGWSEQTEKKQFHHGTKCLQNDGKASVQSPSGRWRGKGRLPADLAFEVSGQWFPPPLPPLSSTLYGKMEEGEGRGPISGLGKEGGGQAALAGPERPEDCRETPGWGGEEAAAESGHSSHEVRTHLVFAPALRDAQRRPQAEPALEERNRPRELKKEGRQKGSTQSGADPQAVSAPGGRNRRRGAREVAPGCPSSERRAATGERLEAGEAHSGSRRAAIRQRPGEEGQVRPAGARPGRTRRKVAPARTRRPGPVLAPAPRPRHARRRQGNQDARVPSRPRAVGAAAPDLDAAPGGLPGRGRGRQPAAASPQAPAPSPPSPGSVVPTSRVPAALEDARRTARSGEVGRRSPPPTGRRGPGPRSSERRRKEASGDGRPPGRTLSAERPRRR</sequence>
<accession>A0ABN8YNU7</accession>
<evidence type="ECO:0000256" key="1">
    <source>
        <dbReference type="SAM" id="MobiDB-lite"/>
    </source>
</evidence>
<gene>
    <name evidence="2" type="ORF">MRATA1EN1_LOCUS12214</name>
</gene>
<evidence type="ECO:0000313" key="3">
    <source>
        <dbReference type="Proteomes" id="UP001176941"/>
    </source>
</evidence>
<name>A0ABN8YNU7_RANTA</name>
<protein>
    <submittedName>
        <fullName evidence="2">Uncharacterized protein</fullName>
    </submittedName>
</protein>
<feature type="compositionally biased region" description="Low complexity" evidence="1">
    <location>
        <begin position="498"/>
        <end position="507"/>
    </location>
</feature>
<dbReference type="EMBL" id="OX459957">
    <property type="protein sequence ID" value="CAI9163252.1"/>
    <property type="molecule type" value="Genomic_DNA"/>
</dbReference>
<feature type="region of interest" description="Disordered" evidence="1">
    <location>
        <begin position="241"/>
        <end position="566"/>
    </location>
</feature>
<keyword evidence="3" id="KW-1185">Reference proteome</keyword>
<reference evidence="2" key="1">
    <citation type="submission" date="2023-04" db="EMBL/GenBank/DDBJ databases">
        <authorList>
            <consortium name="ELIXIR-Norway"/>
        </authorList>
    </citation>
    <scope>NUCLEOTIDE SEQUENCE [LARGE SCALE GENOMIC DNA]</scope>
</reference>
<organism evidence="2 3">
    <name type="scientific">Rangifer tarandus platyrhynchus</name>
    <name type="common">Svalbard reindeer</name>
    <dbReference type="NCBI Taxonomy" id="3082113"/>
    <lineage>
        <taxon>Eukaryota</taxon>
        <taxon>Metazoa</taxon>
        <taxon>Chordata</taxon>
        <taxon>Craniata</taxon>
        <taxon>Vertebrata</taxon>
        <taxon>Euteleostomi</taxon>
        <taxon>Mammalia</taxon>
        <taxon>Eutheria</taxon>
        <taxon>Laurasiatheria</taxon>
        <taxon>Artiodactyla</taxon>
        <taxon>Ruminantia</taxon>
        <taxon>Pecora</taxon>
        <taxon>Cervidae</taxon>
        <taxon>Odocoileinae</taxon>
        <taxon>Rangifer</taxon>
    </lineage>
</organism>
<proteinExistence type="predicted"/>
<feature type="compositionally biased region" description="Gly residues" evidence="1">
    <location>
        <begin position="252"/>
        <end position="265"/>
    </location>
</feature>